<protein>
    <submittedName>
        <fullName evidence="1">Molybdenum cofactor cytidylyltransferase</fullName>
    </submittedName>
</protein>
<dbReference type="EMBL" id="FQXC01000002">
    <property type="protein sequence ID" value="SHH24867.1"/>
    <property type="molecule type" value="Genomic_DNA"/>
</dbReference>
<dbReference type="CDD" id="cd03522">
    <property type="entry name" value="MoeA_like"/>
    <property type="match status" value="1"/>
</dbReference>
<gene>
    <name evidence="1" type="ORF">SAMN05443551_1736</name>
</gene>
<dbReference type="Proteomes" id="UP000184221">
    <property type="component" value="Unassembled WGS sequence"/>
</dbReference>
<dbReference type="GO" id="GO:0016779">
    <property type="term" value="F:nucleotidyltransferase activity"/>
    <property type="evidence" value="ECO:0007669"/>
    <property type="project" value="UniProtKB-KW"/>
</dbReference>
<name>A0A1M5REU4_9RHOB</name>
<dbReference type="STRING" id="996342.SAMN05443551_1736"/>
<keyword evidence="1" id="KW-0808">Transferase</keyword>
<dbReference type="RefSeq" id="WP_072777083.1">
    <property type="nucleotide sequence ID" value="NZ_FQXC01000002.1"/>
</dbReference>
<dbReference type="InterPro" id="IPR036425">
    <property type="entry name" value="MoaB/Mog-like_dom_sf"/>
</dbReference>
<dbReference type="Gene3D" id="3.40.980.10">
    <property type="entry name" value="MoaB/Mog-like domain"/>
    <property type="match status" value="1"/>
</dbReference>
<organism evidence="1 2">
    <name type="scientific">Marivita hallyeonensis</name>
    <dbReference type="NCBI Taxonomy" id="996342"/>
    <lineage>
        <taxon>Bacteria</taxon>
        <taxon>Pseudomonadati</taxon>
        <taxon>Pseudomonadota</taxon>
        <taxon>Alphaproteobacteria</taxon>
        <taxon>Rhodobacterales</taxon>
        <taxon>Roseobacteraceae</taxon>
        <taxon>Marivita</taxon>
    </lineage>
</organism>
<keyword evidence="1" id="KW-0548">Nucleotidyltransferase</keyword>
<dbReference type="OrthoDB" id="9779263at2"/>
<dbReference type="UniPathway" id="UPA00344"/>
<proteinExistence type="predicted"/>
<keyword evidence="2" id="KW-1185">Reference proteome</keyword>
<accession>A0A1M5REU4</accession>
<evidence type="ECO:0000313" key="2">
    <source>
        <dbReference type="Proteomes" id="UP000184221"/>
    </source>
</evidence>
<sequence length="332" mass="34761">MKFGPVPLDDAEGAILAHSVALTKGRLRKGITLDTEAVGKLRSAGVTEVTVARMEPCDMHEDAAAEMLAHALVPDPDSASLRLAPASTGRVNIYATTNGVIEIDADKINAVNAVHPMVTVATVPEWQRMSSRGMVATVKIIAYAAPGDAVEAARAAGRDALRLRPVTRTRAMLIQTAVGGSDDGSKGQRAMATRFDRLGVTLGPKTVVPHRIDALSDALQAARGEYDLLCILTGSATSDLHDVAPEAVRAAGGEVVHYGMPVDPGNLLFWGHLGSIPVLGLPGCARSPALNGADWVLERMLCDVPVTPADIMGMGVGGLLKEPPSRPKPRES</sequence>
<evidence type="ECO:0000313" key="1">
    <source>
        <dbReference type="EMBL" id="SHH24867.1"/>
    </source>
</evidence>
<dbReference type="SUPFAM" id="SSF53218">
    <property type="entry name" value="Molybdenum cofactor biosynthesis proteins"/>
    <property type="match status" value="1"/>
</dbReference>
<reference evidence="1 2" key="1">
    <citation type="submission" date="2016-11" db="EMBL/GenBank/DDBJ databases">
        <authorList>
            <person name="Jaros S."/>
            <person name="Januszkiewicz K."/>
            <person name="Wedrychowicz H."/>
        </authorList>
    </citation>
    <scope>NUCLEOTIDE SEQUENCE [LARGE SCALE GENOMIC DNA]</scope>
    <source>
        <strain evidence="1 2">DSM 29431</strain>
    </source>
</reference>
<dbReference type="AlphaFoldDB" id="A0A1M5REU4"/>